<dbReference type="InterPro" id="IPR001173">
    <property type="entry name" value="Glyco_trans_2-like"/>
</dbReference>
<keyword evidence="3" id="KW-0808">Transferase</keyword>
<dbReference type="RefSeq" id="WP_211936327.1">
    <property type="nucleotide sequence ID" value="NZ_CP073078.1"/>
</dbReference>
<dbReference type="AlphaFoldDB" id="A0A975FVW3"/>
<dbReference type="KEGG" id="caul:KCG34_14335"/>
<comment type="similarity">
    <text evidence="1">Belongs to the glycosyltransferase 2 family.</text>
</comment>
<evidence type="ECO:0000256" key="2">
    <source>
        <dbReference type="ARBA" id="ARBA00022676"/>
    </source>
</evidence>
<dbReference type="InterPro" id="IPR029044">
    <property type="entry name" value="Nucleotide-diphossugar_trans"/>
</dbReference>
<dbReference type="SUPFAM" id="SSF53448">
    <property type="entry name" value="Nucleotide-diphospho-sugar transferases"/>
    <property type="match status" value="1"/>
</dbReference>
<dbReference type="CDD" id="cd00761">
    <property type="entry name" value="Glyco_tranf_GTA_type"/>
    <property type="match status" value="1"/>
</dbReference>
<organism evidence="5 6">
    <name type="scientific">Phenylobacterium montanum</name>
    <dbReference type="NCBI Taxonomy" id="2823693"/>
    <lineage>
        <taxon>Bacteria</taxon>
        <taxon>Pseudomonadati</taxon>
        <taxon>Pseudomonadota</taxon>
        <taxon>Alphaproteobacteria</taxon>
        <taxon>Caulobacterales</taxon>
        <taxon>Caulobacteraceae</taxon>
        <taxon>Phenylobacterium</taxon>
    </lineage>
</organism>
<dbReference type="Proteomes" id="UP000676409">
    <property type="component" value="Chromosome"/>
</dbReference>
<dbReference type="PANTHER" id="PTHR43179:SF12">
    <property type="entry name" value="GALACTOFURANOSYLTRANSFERASE GLFT2"/>
    <property type="match status" value="1"/>
</dbReference>
<accession>A0A975FVW3</accession>
<proteinExistence type="inferred from homology"/>
<dbReference type="Gene3D" id="3.90.550.10">
    <property type="entry name" value="Spore Coat Polysaccharide Biosynthesis Protein SpsA, Chain A"/>
    <property type="match status" value="1"/>
</dbReference>
<reference evidence="5" key="1">
    <citation type="submission" date="2021-04" db="EMBL/GenBank/DDBJ databases">
        <title>The complete genome sequence of Caulobacter sp. S6.</title>
        <authorList>
            <person name="Tang Y."/>
            <person name="Ouyang W."/>
            <person name="Liu Q."/>
            <person name="Huang B."/>
            <person name="Guo Z."/>
            <person name="Lei P."/>
        </authorList>
    </citation>
    <scope>NUCLEOTIDE SEQUENCE</scope>
    <source>
        <strain evidence="5">S6</strain>
    </source>
</reference>
<sequence>MGLATRIPAGSHQTDGVGARGAWVISAKREVASVAPRKRAANDIEAARQTDVTLVTNAAWTDAQPTLSVLTPFLRDDPTRLMKAIEAQAAVLPGRVEIVALDDGTGDEVLAREVADQVKALGIPAAFVRLSANEGRAAARNRLAQFARGRHLLFLDADTIPDRADFLLAYAEMIEAGDPPLVIGGFSLIQASQEPRYDLHRAMAIMLDCMPAPVRQVTPWRFVYGANILVRRDVMADTPFNPDYRAWGWEDQEWGMRVAERWPIVHIDNTVSHMGLDPVSTLLDKYAASGANFQKILADHPDLVKDYPAYKAAKLLSNLPFKPLFRSLARKVALSEHAPMLARTFALRLFRVLNYLASQ</sequence>
<feature type="domain" description="Glycosyltransferase 2-like" evidence="4">
    <location>
        <begin position="70"/>
        <end position="234"/>
    </location>
</feature>
<dbReference type="EMBL" id="CP073078">
    <property type="protein sequence ID" value="QUD86275.1"/>
    <property type="molecule type" value="Genomic_DNA"/>
</dbReference>
<evidence type="ECO:0000259" key="4">
    <source>
        <dbReference type="Pfam" id="PF00535"/>
    </source>
</evidence>
<name>A0A975FVW3_9CAUL</name>
<keyword evidence="6" id="KW-1185">Reference proteome</keyword>
<protein>
    <submittedName>
        <fullName evidence="5">Glycosyltransferase family 2 protein</fullName>
    </submittedName>
</protein>
<evidence type="ECO:0000313" key="5">
    <source>
        <dbReference type="EMBL" id="QUD86275.1"/>
    </source>
</evidence>
<dbReference type="GO" id="GO:0016757">
    <property type="term" value="F:glycosyltransferase activity"/>
    <property type="evidence" value="ECO:0007669"/>
    <property type="project" value="UniProtKB-KW"/>
</dbReference>
<evidence type="ECO:0000256" key="1">
    <source>
        <dbReference type="ARBA" id="ARBA00006739"/>
    </source>
</evidence>
<evidence type="ECO:0000313" key="6">
    <source>
        <dbReference type="Proteomes" id="UP000676409"/>
    </source>
</evidence>
<keyword evidence="2" id="KW-0328">Glycosyltransferase</keyword>
<evidence type="ECO:0000256" key="3">
    <source>
        <dbReference type="ARBA" id="ARBA00022679"/>
    </source>
</evidence>
<dbReference type="PANTHER" id="PTHR43179">
    <property type="entry name" value="RHAMNOSYLTRANSFERASE WBBL"/>
    <property type="match status" value="1"/>
</dbReference>
<dbReference type="Pfam" id="PF00535">
    <property type="entry name" value="Glycos_transf_2"/>
    <property type="match status" value="1"/>
</dbReference>
<gene>
    <name evidence="5" type="ORF">KCG34_14335</name>
</gene>